<name>A0ABV1D2F1_9FIRM</name>
<dbReference type="RefSeq" id="WP_349117982.1">
    <property type="nucleotide sequence ID" value="NZ_JBBMFM010000014.1"/>
</dbReference>
<gene>
    <name evidence="1" type="ORF">WMQ36_06005</name>
</gene>
<evidence type="ECO:0000313" key="2">
    <source>
        <dbReference type="Proteomes" id="UP001454086"/>
    </source>
</evidence>
<dbReference type="EMBL" id="JBBMFM010000014">
    <property type="protein sequence ID" value="MEQ2424523.1"/>
    <property type="molecule type" value="Genomic_DNA"/>
</dbReference>
<protein>
    <submittedName>
        <fullName evidence="1">Uncharacterized protein</fullName>
    </submittedName>
</protein>
<accession>A0ABV1D2F1</accession>
<organism evidence="1 2">
    <name type="scientific">Enterocloster hominis</name>
    <name type="common">ex Hitch et al. 2024</name>
    <dbReference type="NCBI Taxonomy" id="1917870"/>
    <lineage>
        <taxon>Bacteria</taxon>
        <taxon>Bacillati</taxon>
        <taxon>Bacillota</taxon>
        <taxon>Clostridia</taxon>
        <taxon>Lachnospirales</taxon>
        <taxon>Lachnospiraceae</taxon>
        <taxon>Enterocloster</taxon>
    </lineage>
</organism>
<proteinExistence type="predicted"/>
<comment type="caution">
    <text evidence="1">The sequence shown here is derived from an EMBL/GenBank/DDBJ whole genome shotgun (WGS) entry which is preliminary data.</text>
</comment>
<keyword evidence="2" id="KW-1185">Reference proteome</keyword>
<reference evidence="1 2" key="1">
    <citation type="submission" date="2024-03" db="EMBL/GenBank/DDBJ databases">
        <title>Human intestinal bacterial collection.</title>
        <authorList>
            <person name="Pauvert C."/>
            <person name="Hitch T.C.A."/>
            <person name="Clavel T."/>
        </authorList>
    </citation>
    <scope>NUCLEOTIDE SEQUENCE [LARGE SCALE GENOMIC DNA]</scope>
    <source>
        <strain evidence="1 2">CLA-SR-H021</strain>
    </source>
</reference>
<dbReference type="Proteomes" id="UP001454086">
    <property type="component" value="Unassembled WGS sequence"/>
</dbReference>
<sequence length="102" mass="11661">MESIENPKDIKFYNMGGADIIVIVSPNNTESPFNVLFNPTWNNFEEGDKTLTLDDIFQQVNRIYREAVILVIAEYPLRGNIYRYGNYEGAGWIEVGTMDGYA</sequence>
<evidence type="ECO:0000313" key="1">
    <source>
        <dbReference type="EMBL" id="MEQ2424523.1"/>
    </source>
</evidence>